<feature type="transmembrane region" description="Helical" evidence="5">
    <location>
        <begin position="105"/>
        <end position="122"/>
    </location>
</feature>
<feature type="transmembrane region" description="Helical" evidence="5">
    <location>
        <begin position="343"/>
        <end position="361"/>
    </location>
</feature>
<gene>
    <name evidence="7" type="ORF">ABIF63_003837</name>
</gene>
<evidence type="ECO:0000256" key="5">
    <source>
        <dbReference type="SAM" id="Phobius"/>
    </source>
</evidence>
<feature type="transmembrane region" description="Helical" evidence="5">
    <location>
        <begin position="320"/>
        <end position="337"/>
    </location>
</feature>
<dbReference type="Pfam" id="PF13515">
    <property type="entry name" value="FUSC_2"/>
    <property type="match status" value="1"/>
</dbReference>
<feature type="transmembrane region" description="Helical" evidence="5">
    <location>
        <begin position="271"/>
        <end position="288"/>
    </location>
</feature>
<comment type="caution">
    <text evidence="7">The sequence shown here is derived from an EMBL/GenBank/DDBJ whole genome shotgun (WGS) entry which is preliminary data.</text>
</comment>
<keyword evidence="8" id="KW-1185">Reference proteome</keyword>
<dbReference type="EMBL" id="JBEPTQ010000002">
    <property type="protein sequence ID" value="MET4719731.1"/>
    <property type="molecule type" value="Genomic_DNA"/>
</dbReference>
<evidence type="ECO:0000313" key="8">
    <source>
        <dbReference type="Proteomes" id="UP001549291"/>
    </source>
</evidence>
<feature type="domain" description="Integral membrane bound transporter" evidence="6">
    <location>
        <begin position="233"/>
        <end position="353"/>
    </location>
</feature>
<sequence length="373" mass="39507">MTARVWCDRRSTPQSADHISVVCIVFRSPLWCPVNPPTTPSAAGLRDLLSREVKTSELLRALIVVGPMVAAYFILRETALLNLGLVAVSLLIPALRQHFPPKVVAWHYLAILVTFAALFLAAPVKPLFVVLTALAGFLAVAGTRYGEHFRTLGNWVFIPAVYLACEVREGVSAEEAIRHAGVIVASSPIALALVCAIQTYDQRLRGNAATSLGPPAADWFLPAAATAMAVFAAAALVEIFNLAQGQWVMWSAASVVVGDLTASTGKLKQRAIGAFVGAPLGFLTGLALPQSRVGYAIAILAATLTLISFSRYVVGFGLRCFFIALAASFAGGASGIAEERIVNVLIGGTFGLIAVALTEIVRLRVMRKTRSPG</sequence>
<feature type="transmembrane region" description="Helical" evidence="5">
    <location>
        <begin position="294"/>
        <end position="313"/>
    </location>
</feature>
<evidence type="ECO:0000313" key="7">
    <source>
        <dbReference type="EMBL" id="MET4719731.1"/>
    </source>
</evidence>
<protein>
    <recommendedName>
        <fullName evidence="6">Integral membrane bound transporter domain-containing protein</fullName>
    </recommendedName>
</protein>
<evidence type="ECO:0000256" key="2">
    <source>
        <dbReference type="ARBA" id="ARBA00022692"/>
    </source>
</evidence>
<keyword evidence="4 5" id="KW-0472">Membrane</keyword>
<evidence type="ECO:0000256" key="3">
    <source>
        <dbReference type="ARBA" id="ARBA00022989"/>
    </source>
</evidence>
<feature type="transmembrane region" description="Helical" evidence="5">
    <location>
        <begin position="80"/>
        <end position="99"/>
    </location>
</feature>
<evidence type="ECO:0000259" key="6">
    <source>
        <dbReference type="Pfam" id="PF13515"/>
    </source>
</evidence>
<feature type="transmembrane region" description="Helical" evidence="5">
    <location>
        <begin position="58"/>
        <end position="75"/>
    </location>
</feature>
<dbReference type="Proteomes" id="UP001549291">
    <property type="component" value="Unassembled WGS sequence"/>
</dbReference>
<evidence type="ECO:0000256" key="1">
    <source>
        <dbReference type="ARBA" id="ARBA00004141"/>
    </source>
</evidence>
<proteinExistence type="predicted"/>
<comment type="subcellular location">
    <subcellularLocation>
        <location evidence="1">Membrane</location>
        <topology evidence="1">Multi-pass membrane protein</topology>
    </subcellularLocation>
</comment>
<dbReference type="InterPro" id="IPR049453">
    <property type="entry name" value="Memb_transporter_dom"/>
</dbReference>
<reference evidence="7 8" key="1">
    <citation type="submission" date="2024-06" db="EMBL/GenBank/DDBJ databases">
        <title>Genomic Encyclopedia of Type Strains, Phase V (KMG-V): Genome sequencing to study the core and pangenomes of soil and plant-associated prokaryotes.</title>
        <authorList>
            <person name="Whitman W."/>
        </authorList>
    </citation>
    <scope>NUCLEOTIDE SEQUENCE [LARGE SCALE GENOMIC DNA]</scope>
    <source>
        <strain evidence="7 8">USDA 160</strain>
    </source>
</reference>
<feature type="transmembrane region" description="Helical" evidence="5">
    <location>
        <begin position="180"/>
        <end position="200"/>
    </location>
</feature>
<name>A0ABV2RS17_BRAJP</name>
<feature type="transmembrane region" description="Helical" evidence="5">
    <location>
        <begin position="220"/>
        <end position="240"/>
    </location>
</feature>
<keyword evidence="2 5" id="KW-0812">Transmembrane</keyword>
<evidence type="ECO:0000256" key="4">
    <source>
        <dbReference type="ARBA" id="ARBA00023136"/>
    </source>
</evidence>
<organism evidence="7 8">
    <name type="scientific">Bradyrhizobium japonicum</name>
    <dbReference type="NCBI Taxonomy" id="375"/>
    <lineage>
        <taxon>Bacteria</taxon>
        <taxon>Pseudomonadati</taxon>
        <taxon>Pseudomonadota</taxon>
        <taxon>Alphaproteobacteria</taxon>
        <taxon>Hyphomicrobiales</taxon>
        <taxon>Nitrobacteraceae</taxon>
        <taxon>Bradyrhizobium</taxon>
    </lineage>
</organism>
<feature type="transmembrane region" description="Helical" evidence="5">
    <location>
        <begin position="127"/>
        <end position="146"/>
    </location>
</feature>
<keyword evidence="3 5" id="KW-1133">Transmembrane helix</keyword>
<accession>A0ABV2RS17</accession>